<protein>
    <submittedName>
        <fullName evidence="1 2">Mitochondrial protein</fullName>
    </submittedName>
</protein>
<organism evidence="1 3">
    <name type="scientific">Cucumis melo var. makuwa</name>
    <name type="common">Oriental melon</name>
    <dbReference type="NCBI Taxonomy" id="1194695"/>
    <lineage>
        <taxon>Eukaryota</taxon>
        <taxon>Viridiplantae</taxon>
        <taxon>Streptophyta</taxon>
        <taxon>Embryophyta</taxon>
        <taxon>Tracheophyta</taxon>
        <taxon>Spermatophyta</taxon>
        <taxon>Magnoliopsida</taxon>
        <taxon>eudicotyledons</taxon>
        <taxon>Gunneridae</taxon>
        <taxon>Pentapetalae</taxon>
        <taxon>rosids</taxon>
        <taxon>fabids</taxon>
        <taxon>Cucurbitales</taxon>
        <taxon>Cucurbitaceae</taxon>
        <taxon>Benincaseae</taxon>
        <taxon>Cucumis</taxon>
    </lineage>
</organism>
<comment type="caution">
    <text evidence="1">The sequence shown here is derived from an EMBL/GenBank/DDBJ whole genome shotgun (WGS) entry which is preliminary data.</text>
</comment>
<dbReference type="OrthoDB" id="6770037at2759"/>
<dbReference type="AlphaFoldDB" id="A0A5A7UWL9"/>
<dbReference type="EMBL" id="SSTD01005565">
    <property type="protein sequence ID" value="TYK21551.1"/>
    <property type="molecule type" value="Genomic_DNA"/>
</dbReference>
<evidence type="ECO:0000313" key="1">
    <source>
        <dbReference type="EMBL" id="KAA0060242.1"/>
    </source>
</evidence>
<accession>A0A5A7UWL9</accession>
<evidence type="ECO:0000313" key="3">
    <source>
        <dbReference type="Proteomes" id="UP000321393"/>
    </source>
</evidence>
<evidence type="ECO:0000313" key="2">
    <source>
        <dbReference type="EMBL" id="TYK21551.1"/>
    </source>
</evidence>
<dbReference type="Proteomes" id="UP000321393">
    <property type="component" value="Unassembled WGS sequence"/>
</dbReference>
<evidence type="ECO:0000313" key="4">
    <source>
        <dbReference type="Proteomes" id="UP000321947"/>
    </source>
</evidence>
<name>A0A5A7UWL9_CUCMM</name>
<dbReference type="Proteomes" id="UP000321947">
    <property type="component" value="Unassembled WGS sequence"/>
</dbReference>
<gene>
    <name evidence="2" type="ORF">E5676_scaffold275G00430</name>
    <name evidence="1" type="ORF">E6C27_scaffold386G00810</name>
</gene>
<sequence>MHEIRSGEKDDESLYCSIIGSLLYLIVSRLDIAFSVGVFARYQANPMMSRLKCAKCISDYITGTLDFGLWYTFDTTSVLVGYCDANWAGCVEDHKSTSGGCFFLESTKVLHAQSTTTLASRHLKKPSKCNTATVFQVSPSASSRPATQRKPRVIISDSEFEDDVATELASSDEDDIVLANVLK</sequence>
<proteinExistence type="predicted"/>
<dbReference type="PANTHER" id="PTHR11439">
    <property type="entry name" value="GAG-POL-RELATED RETROTRANSPOSON"/>
    <property type="match status" value="1"/>
</dbReference>
<reference evidence="3 4" key="1">
    <citation type="submission" date="2019-08" db="EMBL/GenBank/DDBJ databases">
        <title>Draft genome sequences of two oriental melons (Cucumis melo L. var makuwa).</title>
        <authorList>
            <person name="Kwon S.-Y."/>
        </authorList>
    </citation>
    <scope>NUCLEOTIDE SEQUENCE [LARGE SCALE GENOMIC DNA]</scope>
    <source>
        <strain evidence="4">cv. Chang Bougi</strain>
        <strain evidence="3">cv. SW 3</strain>
        <tissue evidence="1">Leaf</tissue>
    </source>
</reference>
<dbReference type="EMBL" id="SSTE01005687">
    <property type="protein sequence ID" value="KAA0060242.1"/>
    <property type="molecule type" value="Genomic_DNA"/>
</dbReference>
<dbReference type="PANTHER" id="PTHR11439:SF463">
    <property type="entry name" value="REVERSE TRANSCRIPTASE TY1_COPIA-TYPE DOMAIN-CONTAINING PROTEIN"/>
    <property type="match status" value="1"/>
</dbReference>